<keyword evidence="4 6" id="KW-0274">FAD</keyword>
<dbReference type="GO" id="GO:0005886">
    <property type="term" value="C:plasma membrane"/>
    <property type="evidence" value="ECO:0007669"/>
    <property type="project" value="TreeGrafter"/>
</dbReference>
<dbReference type="SUPFAM" id="SSF56645">
    <property type="entry name" value="Acyl-CoA dehydrogenase NM domain-like"/>
    <property type="match status" value="1"/>
</dbReference>
<dbReference type="InterPro" id="IPR046373">
    <property type="entry name" value="Acyl-CoA_Oxase/DH_mid-dom_sf"/>
</dbReference>
<sequence>MSTSVEPEQRSLQDEAPEESSFREKLRAWLAEQHLPVLSGSDGAGRTAEEYDEESVRAARDFQRRLAEAGFAALTWPVEYGGQGLSSRYELIFQQEVAGYELPTTLLGVGFGMCGPTVLRHGTDEQRARYIPPLVKGEEIWCQLFSEPGAGSDLASVRSRAVRVDGGWRVNGQKVWTSGGRHSQFGLALLRCDPAAPKHAGLMVAIVDMADKGVEVRPLRQMTGHAKFDEVFLDDVFLPDERLVGEPGEGWTVARTTLLNERVSVAGNTALRGGSVSMLVAAARSAGREQEPRLRGRLADAWIDELVLSLLRERTKRAIEAGRTPGPEGAVGKLAASRYIQSASRTGVLIHGEDATTWDADEEGADEWALRLCAAPGLAIGGGTDEIVKNIIGERVLGLPREPRVAPTEPGVNGRAPAKGEK</sequence>
<feature type="region of interest" description="Disordered" evidence="7">
    <location>
        <begin position="1"/>
        <end position="20"/>
    </location>
</feature>
<feature type="region of interest" description="Disordered" evidence="7">
    <location>
        <begin position="402"/>
        <end position="422"/>
    </location>
</feature>
<feature type="domain" description="Acyl-CoA oxidase/dehydrogenase middle" evidence="9">
    <location>
        <begin position="142"/>
        <end position="236"/>
    </location>
</feature>
<evidence type="ECO:0000256" key="2">
    <source>
        <dbReference type="ARBA" id="ARBA00009347"/>
    </source>
</evidence>
<evidence type="ECO:0000259" key="8">
    <source>
        <dbReference type="Pfam" id="PF00441"/>
    </source>
</evidence>
<organism evidence="11 12">
    <name type="scientific">Actinomadura physcomitrii</name>
    <dbReference type="NCBI Taxonomy" id="2650748"/>
    <lineage>
        <taxon>Bacteria</taxon>
        <taxon>Bacillati</taxon>
        <taxon>Actinomycetota</taxon>
        <taxon>Actinomycetes</taxon>
        <taxon>Streptosporangiales</taxon>
        <taxon>Thermomonosporaceae</taxon>
        <taxon>Actinomadura</taxon>
    </lineage>
</organism>
<proteinExistence type="inferred from homology"/>
<comment type="similarity">
    <text evidence="2 6">Belongs to the acyl-CoA dehydrogenase family.</text>
</comment>
<dbReference type="PANTHER" id="PTHR43292">
    <property type="entry name" value="ACYL-COA DEHYDROGENASE"/>
    <property type="match status" value="1"/>
</dbReference>
<dbReference type="GO" id="GO:0050660">
    <property type="term" value="F:flavin adenine dinucleotide binding"/>
    <property type="evidence" value="ECO:0007669"/>
    <property type="project" value="InterPro"/>
</dbReference>
<keyword evidence="5 6" id="KW-0560">Oxidoreductase</keyword>
<dbReference type="AlphaFoldDB" id="A0A6I4MT13"/>
<feature type="domain" description="Acyl-CoA dehydrogenase/oxidase C-terminal" evidence="8">
    <location>
        <begin position="248"/>
        <end position="397"/>
    </location>
</feature>
<dbReference type="InterPro" id="IPR036250">
    <property type="entry name" value="AcylCo_DH-like_C"/>
</dbReference>
<dbReference type="InterPro" id="IPR052161">
    <property type="entry name" value="Mycobact_Acyl-CoA_DH"/>
</dbReference>
<evidence type="ECO:0000256" key="7">
    <source>
        <dbReference type="SAM" id="MobiDB-lite"/>
    </source>
</evidence>
<dbReference type="Proteomes" id="UP000462055">
    <property type="component" value="Unassembled WGS sequence"/>
</dbReference>
<accession>A0A6I4MT13</accession>
<comment type="caution">
    <text evidence="11">The sequence shown here is derived from an EMBL/GenBank/DDBJ whole genome shotgun (WGS) entry which is preliminary data.</text>
</comment>
<dbReference type="Pfam" id="PF02770">
    <property type="entry name" value="Acyl-CoA_dh_M"/>
    <property type="match status" value="1"/>
</dbReference>
<feature type="domain" description="Acyl-CoA dehydrogenase/oxidase N-terminal" evidence="10">
    <location>
        <begin position="17"/>
        <end position="138"/>
    </location>
</feature>
<dbReference type="Gene3D" id="2.40.110.10">
    <property type="entry name" value="Butyryl-CoA Dehydrogenase, subunit A, domain 2"/>
    <property type="match status" value="1"/>
</dbReference>
<keyword evidence="12" id="KW-1185">Reference proteome</keyword>
<keyword evidence="3 6" id="KW-0285">Flavoprotein</keyword>
<dbReference type="InterPro" id="IPR009100">
    <property type="entry name" value="AcylCoA_DH/oxidase_NM_dom_sf"/>
</dbReference>
<evidence type="ECO:0000256" key="5">
    <source>
        <dbReference type="ARBA" id="ARBA00023002"/>
    </source>
</evidence>
<evidence type="ECO:0000256" key="3">
    <source>
        <dbReference type="ARBA" id="ARBA00022630"/>
    </source>
</evidence>
<dbReference type="GO" id="GO:0016627">
    <property type="term" value="F:oxidoreductase activity, acting on the CH-CH group of donors"/>
    <property type="evidence" value="ECO:0007669"/>
    <property type="project" value="InterPro"/>
</dbReference>
<dbReference type="SUPFAM" id="SSF47203">
    <property type="entry name" value="Acyl-CoA dehydrogenase C-terminal domain-like"/>
    <property type="match status" value="1"/>
</dbReference>
<name>A0A6I4MT13_9ACTN</name>
<dbReference type="PANTHER" id="PTHR43292:SF4">
    <property type="entry name" value="ACYL-COA DEHYDROGENASE FADE34"/>
    <property type="match status" value="1"/>
</dbReference>
<evidence type="ECO:0000313" key="12">
    <source>
        <dbReference type="Proteomes" id="UP000462055"/>
    </source>
</evidence>
<protein>
    <submittedName>
        <fullName evidence="11">Dehydrogenase</fullName>
    </submittedName>
</protein>
<evidence type="ECO:0000259" key="10">
    <source>
        <dbReference type="Pfam" id="PF02771"/>
    </source>
</evidence>
<dbReference type="RefSeq" id="WP_151599921.1">
    <property type="nucleotide sequence ID" value="NZ_WBMS02000061.1"/>
</dbReference>
<dbReference type="InterPro" id="IPR037069">
    <property type="entry name" value="AcylCoA_DH/ox_N_sf"/>
</dbReference>
<evidence type="ECO:0000313" key="11">
    <source>
        <dbReference type="EMBL" id="MWA07007.1"/>
    </source>
</evidence>
<dbReference type="Gene3D" id="1.20.140.10">
    <property type="entry name" value="Butyryl-CoA Dehydrogenase, subunit A, domain 3"/>
    <property type="match status" value="1"/>
</dbReference>
<dbReference type="InterPro" id="IPR009075">
    <property type="entry name" value="AcylCo_DH/oxidase_C"/>
</dbReference>
<evidence type="ECO:0000256" key="1">
    <source>
        <dbReference type="ARBA" id="ARBA00001974"/>
    </source>
</evidence>
<dbReference type="Pfam" id="PF00441">
    <property type="entry name" value="Acyl-CoA_dh_1"/>
    <property type="match status" value="1"/>
</dbReference>
<dbReference type="Gene3D" id="1.10.540.10">
    <property type="entry name" value="Acyl-CoA dehydrogenase/oxidase, N-terminal domain"/>
    <property type="match status" value="1"/>
</dbReference>
<dbReference type="Pfam" id="PF02771">
    <property type="entry name" value="Acyl-CoA_dh_N"/>
    <property type="match status" value="1"/>
</dbReference>
<evidence type="ECO:0000256" key="4">
    <source>
        <dbReference type="ARBA" id="ARBA00022827"/>
    </source>
</evidence>
<dbReference type="InterPro" id="IPR013786">
    <property type="entry name" value="AcylCoA_DH/ox_N"/>
</dbReference>
<evidence type="ECO:0000256" key="6">
    <source>
        <dbReference type="RuleBase" id="RU362125"/>
    </source>
</evidence>
<dbReference type="EMBL" id="WBMS02000061">
    <property type="protein sequence ID" value="MWA07007.1"/>
    <property type="molecule type" value="Genomic_DNA"/>
</dbReference>
<reference evidence="11" key="1">
    <citation type="submission" date="2019-12" db="EMBL/GenBank/DDBJ databases">
        <title>Actinomadura physcomitrii sp. nov., a novel actinomycete isolated from moss [Physcomitrium sphaericum (Ludw) Fuernr].</title>
        <authorList>
            <person name="Zhuang X."/>
        </authorList>
    </citation>
    <scope>NUCLEOTIDE SEQUENCE [LARGE SCALE GENOMIC DNA]</scope>
    <source>
        <strain evidence="11">LD22</strain>
    </source>
</reference>
<gene>
    <name evidence="11" type="ORF">F8568_043050</name>
</gene>
<dbReference type="FunFam" id="2.40.110.10:FF:000011">
    <property type="entry name" value="Acyl-CoA dehydrogenase FadE34"/>
    <property type="match status" value="1"/>
</dbReference>
<evidence type="ECO:0000259" key="9">
    <source>
        <dbReference type="Pfam" id="PF02770"/>
    </source>
</evidence>
<dbReference type="InterPro" id="IPR006091">
    <property type="entry name" value="Acyl-CoA_Oxase/DH_mid-dom"/>
</dbReference>
<comment type="cofactor">
    <cofactor evidence="1 6">
        <name>FAD</name>
        <dbReference type="ChEBI" id="CHEBI:57692"/>
    </cofactor>
</comment>